<protein>
    <submittedName>
        <fullName evidence="2">Uncharacterized protein</fullName>
    </submittedName>
</protein>
<reference evidence="2 3" key="1">
    <citation type="submission" date="2018-06" db="EMBL/GenBank/DDBJ databases">
        <title>Complete Genomes of Monosporascus.</title>
        <authorList>
            <person name="Robinson A.J."/>
            <person name="Natvig D.O."/>
        </authorList>
    </citation>
    <scope>NUCLEOTIDE SEQUENCE [LARGE SCALE GENOMIC DNA]</scope>
    <source>
        <strain evidence="2 3">CBS 609.92</strain>
    </source>
</reference>
<accession>A0ABY0HFB9</accession>
<dbReference type="Proteomes" id="UP000294003">
    <property type="component" value="Unassembled WGS sequence"/>
</dbReference>
<organism evidence="2 3">
    <name type="scientific">Monosporascus cannonballus</name>
    <dbReference type="NCBI Taxonomy" id="155416"/>
    <lineage>
        <taxon>Eukaryota</taxon>
        <taxon>Fungi</taxon>
        <taxon>Dikarya</taxon>
        <taxon>Ascomycota</taxon>
        <taxon>Pezizomycotina</taxon>
        <taxon>Sordariomycetes</taxon>
        <taxon>Xylariomycetidae</taxon>
        <taxon>Xylariales</taxon>
        <taxon>Xylariales incertae sedis</taxon>
        <taxon>Monosporascus</taxon>
    </lineage>
</organism>
<proteinExistence type="predicted"/>
<gene>
    <name evidence="2" type="ORF">DL762_002006</name>
</gene>
<name>A0ABY0HFB9_9PEZI</name>
<evidence type="ECO:0000256" key="1">
    <source>
        <dbReference type="SAM" id="MobiDB-lite"/>
    </source>
</evidence>
<comment type="caution">
    <text evidence="2">The sequence shown here is derived from an EMBL/GenBank/DDBJ whole genome shotgun (WGS) entry which is preliminary data.</text>
</comment>
<sequence>MSNTGGDKGGDKAAGDMSQKQPDYAIHYPFDPVVNGPFDPPNPAAGPSSGDYTVATEAKKKKEGEEG</sequence>
<evidence type="ECO:0000313" key="3">
    <source>
        <dbReference type="Proteomes" id="UP000294003"/>
    </source>
</evidence>
<evidence type="ECO:0000313" key="2">
    <source>
        <dbReference type="EMBL" id="RYO91787.1"/>
    </source>
</evidence>
<dbReference type="EMBL" id="QJNS01000036">
    <property type="protein sequence ID" value="RYO91787.1"/>
    <property type="molecule type" value="Genomic_DNA"/>
</dbReference>
<keyword evidence="3" id="KW-1185">Reference proteome</keyword>
<feature type="region of interest" description="Disordered" evidence="1">
    <location>
        <begin position="1"/>
        <end position="67"/>
    </location>
</feature>
<feature type="compositionally biased region" description="Basic and acidic residues" evidence="1">
    <location>
        <begin position="57"/>
        <end position="67"/>
    </location>
</feature>